<evidence type="ECO:0000313" key="2">
    <source>
        <dbReference type="Proteomes" id="UP000255014"/>
    </source>
</evidence>
<accession>A0A0E8DPS4</accession>
<dbReference type="Pfam" id="PF13663">
    <property type="entry name" value="DUF4148"/>
    <property type="match status" value="1"/>
</dbReference>
<reference evidence="1 2" key="1">
    <citation type="submission" date="2018-06" db="EMBL/GenBank/DDBJ databases">
        <authorList>
            <consortium name="Pathogen Informatics"/>
            <person name="Doyle S."/>
        </authorList>
    </citation>
    <scope>NUCLEOTIDE SEQUENCE [LARGE SCALE GENOMIC DNA]</scope>
    <source>
        <strain evidence="1 2">NCTC10911</strain>
    </source>
</reference>
<sequence length="57" mass="5828">MKTLATAVILSMTMAAGAQAADLGAEPTRAQVQADLAQAKNDGVVTFGNLDYPPQHG</sequence>
<dbReference type="EMBL" id="UFTT01000002">
    <property type="protein sequence ID" value="SUV63155.1"/>
    <property type="molecule type" value="Genomic_DNA"/>
</dbReference>
<name>A0A0E8DPS4_BORPT</name>
<organism evidence="1 2">
    <name type="scientific">Bordetella pertussis</name>
    <dbReference type="NCBI Taxonomy" id="520"/>
    <lineage>
        <taxon>Bacteria</taxon>
        <taxon>Pseudomonadati</taxon>
        <taxon>Pseudomonadota</taxon>
        <taxon>Betaproteobacteria</taxon>
        <taxon>Burkholderiales</taxon>
        <taxon>Alcaligenaceae</taxon>
        <taxon>Bordetella</taxon>
    </lineage>
</organism>
<evidence type="ECO:0000313" key="1">
    <source>
        <dbReference type="EMBL" id="SUV63155.1"/>
    </source>
</evidence>
<proteinExistence type="predicted"/>
<dbReference type="InterPro" id="IPR025421">
    <property type="entry name" value="DUF4148"/>
</dbReference>
<dbReference type="AlphaFoldDB" id="A0A0E8DPS4"/>
<dbReference type="Proteomes" id="UP000255014">
    <property type="component" value="Unassembled WGS sequence"/>
</dbReference>
<gene>
    <name evidence="1" type="ORF">NCTC10911_00148</name>
</gene>
<protein>
    <submittedName>
        <fullName evidence="1">Uncharacterized protein</fullName>
    </submittedName>
</protein>